<evidence type="ECO:0000256" key="2">
    <source>
        <dbReference type="ARBA" id="ARBA00023002"/>
    </source>
</evidence>
<evidence type="ECO:0000256" key="1">
    <source>
        <dbReference type="ARBA" id="ARBA00010928"/>
    </source>
</evidence>
<keyword evidence="6" id="KW-1185">Reference proteome</keyword>
<keyword evidence="2 5" id="KW-0560">Oxidoreductase</keyword>
<dbReference type="SUPFAM" id="SSF51735">
    <property type="entry name" value="NAD(P)-binding Rossmann-fold domains"/>
    <property type="match status" value="1"/>
</dbReference>
<dbReference type="PANTHER" id="PTHR42840:SF3">
    <property type="entry name" value="BINDING ROSSMANN FOLD OXIDOREDUCTASE, PUTATIVE (AFU_ORTHOLOGUE AFUA_2G10240)-RELATED"/>
    <property type="match status" value="1"/>
</dbReference>
<dbReference type="InterPro" id="IPR055170">
    <property type="entry name" value="GFO_IDH_MocA-like_dom"/>
</dbReference>
<organism evidence="5 6">
    <name type="scientific">Ruminococcus gauvreauii</name>
    <dbReference type="NCBI Taxonomy" id="438033"/>
    <lineage>
        <taxon>Bacteria</taxon>
        <taxon>Bacillati</taxon>
        <taxon>Bacillota</taxon>
        <taxon>Clostridia</taxon>
        <taxon>Eubacteriales</taxon>
        <taxon>Oscillospiraceae</taxon>
        <taxon>Ruminococcus</taxon>
    </lineage>
</organism>
<dbReference type="Proteomes" id="UP001060164">
    <property type="component" value="Chromosome"/>
</dbReference>
<dbReference type="Gene3D" id="3.40.50.720">
    <property type="entry name" value="NAD(P)-binding Rossmann-like Domain"/>
    <property type="match status" value="1"/>
</dbReference>
<sequence>MKKVRIGIVGLGRLGRAHANNLAFGVPAAELVAACSVVPAELEYAKNELGVAKTYADFGEMCQDPDIDAVVIVSPSTFHPEQISLALKAGKHIFCEKPLAVTLDECYATEKEVEQYPDLVFMLGFMRRYDPSYAYAKKKIDEGAIGKPYLVKATGVDPDADAESLLDSGYVPKSGGIMMDMASHDIDLMRWFLGDDPEEVYAIGSTVKHPRFAEQGDVETACATFSFKNGAMGQLHVGRAAVHGYHIETEIIGTEGSIRVSPVPAKNLAVIYDKHGVVQECVRNFPERFQQAYVEEMKEFVDCVQNGKKPGVVVHDGTAATQICEAAQKALVTKGVVKI</sequence>
<dbReference type="InterPro" id="IPR030827">
    <property type="entry name" value="Myo_inos_IolG"/>
</dbReference>
<dbReference type="GO" id="GO:0050112">
    <property type="term" value="F:inositol 2-dehydrogenase (NAD+) activity"/>
    <property type="evidence" value="ECO:0007669"/>
    <property type="project" value="UniProtKB-EC"/>
</dbReference>
<evidence type="ECO:0000313" key="5">
    <source>
        <dbReference type="EMBL" id="UWP58138.1"/>
    </source>
</evidence>
<reference evidence="5" key="1">
    <citation type="journal article" date="2022" name="Cell">
        <title>Design, construction, and in vivo augmentation of a complex gut microbiome.</title>
        <authorList>
            <person name="Cheng A.G."/>
            <person name="Ho P.Y."/>
            <person name="Aranda-Diaz A."/>
            <person name="Jain S."/>
            <person name="Yu F.B."/>
            <person name="Meng X."/>
            <person name="Wang M."/>
            <person name="Iakiviak M."/>
            <person name="Nagashima K."/>
            <person name="Zhao A."/>
            <person name="Murugkar P."/>
            <person name="Patil A."/>
            <person name="Atabakhsh K."/>
            <person name="Weakley A."/>
            <person name="Yan J."/>
            <person name="Brumbaugh A.R."/>
            <person name="Higginbottom S."/>
            <person name="Dimas A."/>
            <person name="Shiver A.L."/>
            <person name="Deutschbauer A."/>
            <person name="Neff N."/>
            <person name="Sonnenburg J.L."/>
            <person name="Huang K.C."/>
            <person name="Fischbach M.A."/>
        </authorList>
    </citation>
    <scope>NUCLEOTIDE SEQUENCE</scope>
    <source>
        <strain evidence="5">DSM 19829</strain>
    </source>
</reference>
<dbReference type="SUPFAM" id="SSF55347">
    <property type="entry name" value="Glyceraldehyde-3-phosphate dehydrogenase-like, C-terminal domain"/>
    <property type="match status" value="1"/>
</dbReference>
<dbReference type="EMBL" id="CP102290">
    <property type="protein sequence ID" value="UWP58138.1"/>
    <property type="molecule type" value="Genomic_DNA"/>
</dbReference>
<dbReference type="PANTHER" id="PTHR42840">
    <property type="entry name" value="NAD(P)-BINDING ROSSMANN-FOLD SUPERFAMILY PROTEIN-RELATED"/>
    <property type="match status" value="1"/>
</dbReference>
<evidence type="ECO:0000259" key="4">
    <source>
        <dbReference type="Pfam" id="PF22725"/>
    </source>
</evidence>
<protein>
    <submittedName>
        <fullName evidence="5">Inositol 2-dehydrogenase</fullName>
        <ecNumber evidence="5">1.1.1.18</ecNumber>
    </submittedName>
</protein>
<feature type="domain" description="Gfo/Idh/MocA-like oxidoreductase N-terminal" evidence="3">
    <location>
        <begin position="4"/>
        <end position="119"/>
    </location>
</feature>
<dbReference type="InterPro" id="IPR036291">
    <property type="entry name" value="NAD(P)-bd_dom_sf"/>
</dbReference>
<dbReference type="InterPro" id="IPR000683">
    <property type="entry name" value="Gfo/Idh/MocA-like_OxRdtase_N"/>
</dbReference>
<gene>
    <name evidence="5" type="primary">iolG</name>
    <name evidence="5" type="ORF">NQ502_12135</name>
</gene>
<evidence type="ECO:0000313" key="6">
    <source>
        <dbReference type="Proteomes" id="UP001060164"/>
    </source>
</evidence>
<proteinExistence type="inferred from homology"/>
<dbReference type="RefSeq" id="WP_028529543.1">
    <property type="nucleotide sequence ID" value="NZ_CABLBR010000027.1"/>
</dbReference>
<evidence type="ECO:0000259" key="3">
    <source>
        <dbReference type="Pfam" id="PF01408"/>
    </source>
</evidence>
<dbReference type="Pfam" id="PF01408">
    <property type="entry name" value="GFO_IDH_MocA"/>
    <property type="match status" value="1"/>
</dbReference>
<dbReference type="EC" id="1.1.1.18" evidence="5"/>
<dbReference type="NCBIfam" id="TIGR04380">
    <property type="entry name" value="myo_inos_iolG"/>
    <property type="match status" value="1"/>
</dbReference>
<dbReference type="Pfam" id="PF22725">
    <property type="entry name" value="GFO_IDH_MocA_C3"/>
    <property type="match status" value="1"/>
</dbReference>
<feature type="domain" description="GFO/IDH/MocA-like oxidoreductase" evidence="4">
    <location>
        <begin position="133"/>
        <end position="259"/>
    </location>
</feature>
<name>A0ABY5VD90_9FIRM</name>
<comment type="similarity">
    <text evidence="1">Belongs to the Gfo/Idh/MocA family.</text>
</comment>
<accession>A0ABY5VD90</accession>
<dbReference type="Gene3D" id="3.30.360.10">
    <property type="entry name" value="Dihydrodipicolinate Reductase, domain 2"/>
    <property type="match status" value="1"/>
</dbReference>